<dbReference type="Gene3D" id="1.20.120.1490">
    <property type="match status" value="1"/>
</dbReference>
<dbReference type="AlphaFoldDB" id="A0A244CQ98"/>
<gene>
    <name evidence="6" type="ORF">B1199_11875</name>
</gene>
<dbReference type="GO" id="GO:0030288">
    <property type="term" value="C:outer membrane-bounded periplasmic space"/>
    <property type="evidence" value="ECO:0007669"/>
    <property type="project" value="TreeGrafter"/>
</dbReference>
<evidence type="ECO:0008006" key="8">
    <source>
        <dbReference type="Google" id="ProtNLM"/>
    </source>
</evidence>
<dbReference type="Proteomes" id="UP000194841">
    <property type="component" value="Unassembled WGS sequence"/>
</dbReference>
<dbReference type="PANTHER" id="PTHR38102">
    <property type="entry name" value="PERIPLASMIC CHAPERONE SPY"/>
    <property type="match status" value="1"/>
</dbReference>
<feature type="chain" id="PRO_5012399510" description="Zinc resistance-associated protein" evidence="5">
    <location>
        <begin position="25"/>
        <end position="145"/>
    </location>
</feature>
<dbReference type="RefSeq" id="WP_086744331.1">
    <property type="nucleotide sequence ID" value="NZ_MWPV01000003.1"/>
</dbReference>
<feature type="signal peptide" evidence="5">
    <location>
        <begin position="1"/>
        <end position="24"/>
    </location>
</feature>
<comment type="caution">
    <text evidence="6">The sequence shown here is derived from an EMBL/GenBank/DDBJ whole genome shotgun (WGS) entry which is preliminary data.</text>
</comment>
<evidence type="ECO:0000256" key="1">
    <source>
        <dbReference type="ARBA" id="ARBA00004418"/>
    </source>
</evidence>
<evidence type="ECO:0000256" key="3">
    <source>
        <dbReference type="ARBA" id="ARBA00022729"/>
    </source>
</evidence>
<reference evidence="6 7" key="1">
    <citation type="submission" date="2017-02" db="EMBL/GenBank/DDBJ databases">
        <title>Pseudoalteromonas ulvae TC14 Genome.</title>
        <authorList>
            <person name="Molmeret M."/>
        </authorList>
    </citation>
    <scope>NUCLEOTIDE SEQUENCE [LARGE SCALE GENOMIC DNA]</scope>
    <source>
        <strain evidence="6">TC14</strain>
    </source>
</reference>
<evidence type="ECO:0000256" key="4">
    <source>
        <dbReference type="ARBA" id="ARBA00022764"/>
    </source>
</evidence>
<accession>A0A244CQ98</accession>
<dbReference type="EMBL" id="MWPV01000003">
    <property type="protein sequence ID" value="OUL57748.1"/>
    <property type="molecule type" value="Genomic_DNA"/>
</dbReference>
<organism evidence="6 7">
    <name type="scientific">Pseudoalteromonas ulvae</name>
    <dbReference type="NCBI Taxonomy" id="107327"/>
    <lineage>
        <taxon>Bacteria</taxon>
        <taxon>Pseudomonadati</taxon>
        <taxon>Pseudomonadota</taxon>
        <taxon>Gammaproteobacteria</taxon>
        <taxon>Alteromonadales</taxon>
        <taxon>Pseudoalteromonadaceae</taxon>
        <taxon>Pseudoalteromonas</taxon>
    </lineage>
</organism>
<comment type="similarity">
    <text evidence="2">Belongs to the CpxP/Spy family.</text>
</comment>
<sequence length="145" mass="16312">MKLSQLVLIAGLGTAALFSSASFAKPDHNLYRFLQSERAAAKLELTSSQQEQIAAIRTLSKAELDPLKEAMKGNRTAIKSIVQAEQFDEGAFRSAMQGNQSEMLEIAVIKARYNNQLWNVLTTEQQEKLSKMAKRKHKKMKKQQD</sequence>
<dbReference type="InterPro" id="IPR012899">
    <property type="entry name" value="LTXXQ"/>
</dbReference>
<dbReference type="GO" id="GO:0051082">
    <property type="term" value="F:unfolded protein binding"/>
    <property type="evidence" value="ECO:0007669"/>
    <property type="project" value="TreeGrafter"/>
</dbReference>
<keyword evidence="7" id="KW-1185">Reference proteome</keyword>
<dbReference type="PANTHER" id="PTHR38102:SF1">
    <property type="entry name" value="PERIPLASMIC CHAPERONE SPY"/>
    <property type="match status" value="1"/>
</dbReference>
<proteinExistence type="inferred from homology"/>
<evidence type="ECO:0000313" key="6">
    <source>
        <dbReference type="EMBL" id="OUL57748.1"/>
    </source>
</evidence>
<dbReference type="InterPro" id="IPR052211">
    <property type="entry name" value="Cpx_auxiliary_protein"/>
</dbReference>
<evidence type="ECO:0000256" key="5">
    <source>
        <dbReference type="SAM" id="SignalP"/>
    </source>
</evidence>
<comment type="subcellular location">
    <subcellularLocation>
        <location evidence="1">Periplasm</location>
    </subcellularLocation>
</comment>
<protein>
    <recommendedName>
        <fullName evidence="8">Zinc resistance-associated protein</fullName>
    </recommendedName>
</protein>
<dbReference type="OrthoDB" id="6307216at2"/>
<keyword evidence="4" id="KW-0574">Periplasm</keyword>
<keyword evidence="3 5" id="KW-0732">Signal</keyword>
<name>A0A244CQ98_PSEDV</name>
<dbReference type="Pfam" id="PF07813">
    <property type="entry name" value="LTXXQ"/>
    <property type="match status" value="1"/>
</dbReference>
<evidence type="ECO:0000256" key="2">
    <source>
        <dbReference type="ARBA" id="ARBA00008441"/>
    </source>
</evidence>
<evidence type="ECO:0000313" key="7">
    <source>
        <dbReference type="Proteomes" id="UP000194841"/>
    </source>
</evidence>